<name>A0ACA9M9X9_9GLOM</name>
<organism evidence="1 2">
    <name type="scientific">Cetraspora pellucida</name>
    <dbReference type="NCBI Taxonomy" id="1433469"/>
    <lineage>
        <taxon>Eukaryota</taxon>
        <taxon>Fungi</taxon>
        <taxon>Fungi incertae sedis</taxon>
        <taxon>Mucoromycota</taxon>
        <taxon>Glomeromycotina</taxon>
        <taxon>Glomeromycetes</taxon>
        <taxon>Diversisporales</taxon>
        <taxon>Gigasporaceae</taxon>
        <taxon>Cetraspora</taxon>
    </lineage>
</organism>
<dbReference type="Proteomes" id="UP000789366">
    <property type="component" value="Unassembled WGS sequence"/>
</dbReference>
<evidence type="ECO:0000313" key="1">
    <source>
        <dbReference type="EMBL" id="CAG8579453.1"/>
    </source>
</evidence>
<proteinExistence type="predicted"/>
<keyword evidence="2" id="KW-1185">Reference proteome</keyword>
<comment type="caution">
    <text evidence="1">The sequence shown here is derived from an EMBL/GenBank/DDBJ whole genome shotgun (WGS) entry which is preliminary data.</text>
</comment>
<protein>
    <submittedName>
        <fullName evidence="1">3883_t:CDS:1</fullName>
    </submittedName>
</protein>
<sequence length="736" mass="85811">NIESIKEILTGEAIRRYREHFNLSVDSEPRWFTIIYVDSGKYKSLHLVAQTLQLFNIWVDNLEKLYLHRRDIIGGLVHLRKRQYLWLEQQWKQADKDGNSRLDFDDVAKLCCHLNINMPKSLLEAKFKESYQYEKEDGQLDFTDFQQFIKLINQRVELDKLFNSLAKERGNTLTLCEFKDFLINIQKYALKEEEYDNLYYKFCDKGHKEMNLEGFSYFLMSSDNAIFASEHTKIYQDMTQPLSHYFIDSSHNTYLIGNQLTGESSVEGYIQTLQRGCRCVEIDCWDGPDGPIVTHGHTLTSKITFQDVISTIRTYAFKASPYPLILSLEVHCSIDQQNQMASILRNTLGEYLVTNFISENETELPSPADLLYKIILKIYMKFKTRNREKEVPKLSEGYVLSEDYAGSATDTESDTNTELNVESYKEKETKAKRKKIKSRVAQALSDLMVYFSTVKFKGFNYHRETKPKHKKTKLRVAQTLSDLMVYCSSVKFKGFDYHRGNPKYNQMCSFTNNDSSKLIKSERDALIQHNTRQLTRIYPGGFRVNSSNYEPHHQWMVGNQLVSLNWQTFDLGMQIDYAMFSVNGRCGYVLKPERLCNPEITYPTLPTQTLTIEIISAQYLPKLEDDFIDKIIDPFVEVELLIPGADAIKKRTSIISDNGFNPIWNETLKFTFNCNDMSLVFLRFVIWDQDIGNNDFIASYCIPVTSLQFGYRYVPLNDFNGEQYLYTTLFIRSSLE</sequence>
<evidence type="ECO:0000313" key="2">
    <source>
        <dbReference type="Proteomes" id="UP000789366"/>
    </source>
</evidence>
<accession>A0ACA9M9X9</accession>
<reference evidence="1" key="1">
    <citation type="submission" date="2021-06" db="EMBL/GenBank/DDBJ databases">
        <authorList>
            <person name="Kallberg Y."/>
            <person name="Tangrot J."/>
            <person name="Rosling A."/>
        </authorList>
    </citation>
    <scope>NUCLEOTIDE SEQUENCE</scope>
    <source>
        <strain evidence="1">28 12/20/2015</strain>
    </source>
</reference>
<dbReference type="EMBL" id="CAJVPW010007311">
    <property type="protein sequence ID" value="CAG8579453.1"/>
    <property type="molecule type" value="Genomic_DNA"/>
</dbReference>
<gene>
    <name evidence="1" type="ORF">SPELUC_LOCUS6305</name>
</gene>
<feature type="non-terminal residue" evidence="1">
    <location>
        <position position="1"/>
    </location>
</feature>